<dbReference type="InterPro" id="IPR050378">
    <property type="entry name" value="Metallo-dep_Hydrolases_sf"/>
</dbReference>
<comment type="caution">
    <text evidence="2">The sequence shown here is derived from an EMBL/GenBank/DDBJ whole genome shotgun (WGS) entry which is preliminary data.</text>
</comment>
<protein>
    <submittedName>
        <fullName evidence="2">Amidohydrolase family protein</fullName>
    </submittedName>
</protein>
<sequence length="536" mass="59611">MHDLIIRNGYIVDGTGAKGFLGDIAIDGERISRIDTSIDEKGLKEIDAYGKIVIPGFIDPHVHEEWVCMIDGTYELFLRQGVTTVVNGNCGHSIAPGPVDNVIDYYWGNGLMSTKQRDEYKKRFPQWSDYAGYKKAVEDKGTNINFATLLGHGTIRWSVMEGACDRPPTPEEAEKIEGIIRRSMEQGAWGISFGLDYVPSRYADMYELVTVAKLVAEYDGTAAAHLRHSIGIKEATDEFIEVGRRSGVKLQVSHLKPTCPDAFDSVARAAESGLRILADTIPRSTGHCTGKARLIQFTMALSDELFAGGPEGVKKALLTKEGREMIKKDAYIFAGDKSDKFIILSQDPHLEGRSVKDIAREKGIDADECMLDLIGDDNDYVFWLGGPSREDFPETGHMDSIVSNPYVCVGTDEILGDVEDPFDWYELQRRGGFPIFMQMYLSKGVAVEEIVRRNTSMVARHFGMKERGELKKGSFADIAVIDLENYRFPSPKEIDYRKPLTMADGVDTVIVNGKITLEKGQLKSAYSGKVLNRDTK</sequence>
<accession>A0ABT1NFL2</accession>
<proteinExistence type="predicted"/>
<dbReference type="Proteomes" id="UP001651880">
    <property type="component" value="Unassembled WGS sequence"/>
</dbReference>
<dbReference type="InterPro" id="IPR032466">
    <property type="entry name" value="Metal_Hydrolase"/>
</dbReference>
<dbReference type="PANTHER" id="PTHR11647:SF1">
    <property type="entry name" value="COLLAPSIN RESPONSE MEDIATOR PROTEIN"/>
    <property type="match status" value="1"/>
</dbReference>
<dbReference type="Gene3D" id="2.30.40.10">
    <property type="entry name" value="Urease, subunit C, domain 1"/>
    <property type="match status" value="1"/>
</dbReference>
<dbReference type="InterPro" id="IPR013108">
    <property type="entry name" value="Amidohydro_3"/>
</dbReference>
<dbReference type="InterPro" id="IPR011059">
    <property type="entry name" value="Metal-dep_hydrolase_composite"/>
</dbReference>
<keyword evidence="3" id="KW-1185">Reference proteome</keyword>
<dbReference type="SUPFAM" id="SSF51556">
    <property type="entry name" value="Metallo-dependent hydrolases"/>
    <property type="match status" value="1"/>
</dbReference>
<dbReference type="EMBL" id="JAJEKE010000008">
    <property type="protein sequence ID" value="MCQ1530023.1"/>
    <property type="molecule type" value="Genomic_DNA"/>
</dbReference>
<evidence type="ECO:0000259" key="1">
    <source>
        <dbReference type="Pfam" id="PF07969"/>
    </source>
</evidence>
<evidence type="ECO:0000313" key="3">
    <source>
        <dbReference type="Proteomes" id="UP001651880"/>
    </source>
</evidence>
<feature type="domain" description="Amidohydrolase 3" evidence="1">
    <location>
        <begin position="44"/>
        <end position="232"/>
    </location>
</feature>
<gene>
    <name evidence="2" type="ORF">LJD61_10755</name>
</gene>
<dbReference type="RefSeq" id="WP_255227540.1">
    <property type="nucleotide sequence ID" value="NZ_JAJEKE010000008.1"/>
</dbReference>
<evidence type="ECO:0000313" key="2">
    <source>
        <dbReference type="EMBL" id="MCQ1530023.1"/>
    </source>
</evidence>
<dbReference type="Gene3D" id="3.20.20.140">
    <property type="entry name" value="Metal-dependent hydrolases"/>
    <property type="match status" value="1"/>
</dbReference>
<organism evidence="2 3">
    <name type="scientific">Lutispora saccharofermentans</name>
    <dbReference type="NCBI Taxonomy" id="3024236"/>
    <lineage>
        <taxon>Bacteria</taxon>
        <taxon>Bacillati</taxon>
        <taxon>Bacillota</taxon>
        <taxon>Clostridia</taxon>
        <taxon>Lutisporales</taxon>
        <taxon>Lutisporaceae</taxon>
        <taxon>Lutispora</taxon>
    </lineage>
</organism>
<dbReference type="PANTHER" id="PTHR11647">
    <property type="entry name" value="HYDRANTOINASE/DIHYDROPYRIMIDINASE FAMILY MEMBER"/>
    <property type="match status" value="1"/>
</dbReference>
<dbReference type="SUPFAM" id="SSF51338">
    <property type="entry name" value="Composite domain of metallo-dependent hydrolases"/>
    <property type="match status" value="1"/>
</dbReference>
<dbReference type="Pfam" id="PF07969">
    <property type="entry name" value="Amidohydro_3"/>
    <property type="match status" value="1"/>
</dbReference>
<name>A0ABT1NFL2_9FIRM</name>
<reference evidence="2 3" key="1">
    <citation type="submission" date="2021-10" db="EMBL/GenBank/DDBJ databases">
        <title>Lutispora strain m25 sp. nov., a thermophilic, non-spore-forming bacterium isolated from a lab-scale methanogenic bioreactor digesting anaerobic sludge.</title>
        <authorList>
            <person name="El Houari A."/>
            <person name="Mcdonald J."/>
        </authorList>
    </citation>
    <scope>NUCLEOTIDE SEQUENCE [LARGE SCALE GENOMIC DNA]</scope>
    <source>
        <strain evidence="3">m25</strain>
    </source>
</reference>